<dbReference type="EMBL" id="KK100394">
    <property type="protein sequence ID" value="KIZ06270.1"/>
    <property type="molecule type" value="Genomic_DNA"/>
</dbReference>
<dbReference type="GeneID" id="25734574"/>
<evidence type="ECO:0000313" key="7">
    <source>
        <dbReference type="Proteomes" id="UP000054498"/>
    </source>
</evidence>
<dbReference type="PANTHER" id="PTHR47666:SF1">
    <property type="entry name" value="PROTEIN VASCULAR ASSOCIATED DEATH 1, CHLOROPLASTIC"/>
    <property type="match status" value="1"/>
</dbReference>
<evidence type="ECO:0000256" key="1">
    <source>
        <dbReference type="ARBA" id="ARBA00004370"/>
    </source>
</evidence>
<organism evidence="6 7">
    <name type="scientific">Monoraphidium neglectum</name>
    <dbReference type="NCBI Taxonomy" id="145388"/>
    <lineage>
        <taxon>Eukaryota</taxon>
        <taxon>Viridiplantae</taxon>
        <taxon>Chlorophyta</taxon>
        <taxon>core chlorophytes</taxon>
        <taxon>Chlorophyceae</taxon>
        <taxon>CS clade</taxon>
        <taxon>Sphaeropleales</taxon>
        <taxon>Selenastraceae</taxon>
        <taxon>Monoraphidium</taxon>
    </lineage>
</organism>
<feature type="domain" description="VASt" evidence="5">
    <location>
        <begin position="91"/>
        <end position="259"/>
    </location>
</feature>
<keyword evidence="4" id="KW-1133">Transmembrane helix</keyword>
<dbReference type="RefSeq" id="XP_013905289.1">
    <property type="nucleotide sequence ID" value="XM_014049835.1"/>
</dbReference>
<dbReference type="Pfam" id="PF16016">
    <property type="entry name" value="VASt"/>
    <property type="match status" value="1"/>
</dbReference>
<dbReference type="STRING" id="145388.A0A0D2MUQ0"/>
<dbReference type="KEGG" id="mng:MNEG_1696"/>
<keyword evidence="2 4" id="KW-0472">Membrane</keyword>
<evidence type="ECO:0000256" key="4">
    <source>
        <dbReference type="SAM" id="Phobius"/>
    </source>
</evidence>
<keyword evidence="4" id="KW-0812">Transmembrane</keyword>
<evidence type="ECO:0000256" key="2">
    <source>
        <dbReference type="ARBA" id="ARBA00023136"/>
    </source>
</evidence>
<feature type="region of interest" description="Disordered" evidence="3">
    <location>
        <begin position="43"/>
        <end position="67"/>
    </location>
</feature>
<evidence type="ECO:0000313" key="6">
    <source>
        <dbReference type="EMBL" id="KIZ06270.1"/>
    </source>
</evidence>
<evidence type="ECO:0000259" key="5">
    <source>
        <dbReference type="PROSITE" id="PS51778"/>
    </source>
</evidence>
<dbReference type="PROSITE" id="PS51778">
    <property type="entry name" value="VAST"/>
    <property type="match status" value="1"/>
</dbReference>
<proteinExistence type="predicted"/>
<sequence length="403" mass="42525">MEDRRSRQRRSVGQAALHAATAAIALKIGFGLVRAAGKTFLGANGSGKRSPLEQQQQQQQQQADDDELGDLPAAREQWQPCPDLPPALPPDAKLVASADLPITVYQFYESFLSIETSCLQDHHVAAGQSAFRATRWKPDGAGGLSRVFTFVQPKKGVCSVPARCVQQQRLSVHPGGVLSLTTDMQPAGIPYADAFRVQSFWLARPADHGAGCRVEIRVAVPFSRFCVLKGVISAASVSDCREFFAGFLEKVARAAAEMAAPAAAGTGATPFAGAAPADGEVHVSRPRASRALSATAKASFSLPPPGLQPRRRRLPSGAHVHRPPSLHTLLLAALLLLHVVLLCEFVALRRRLGRGDEAPWDATLEFGRGAAQLARRGAAELAQWIAAAAGGAVINGAGAAAAT</sequence>
<reference evidence="6 7" key="1">
    <citation type="journal article" date="2013" name="BMC Genomics">
        <title>Reconstruction of the lipid metabolism for the microalga Monoraphidium neglectum from its genome sequence reveals characteristics suitable for biofuel production.</title>
        <authorList>
            <person name="Bogen C."/>
            <person name="Al-Dilaimi A."/>
            <person name="Albersmeier A."/>
            <person name="Wichmann J."/>
            <person name="Grundmann M."/>
            <person name="Rupp O."/>
            <person name="Lauersen K.J."/>
            <person name="Blifernez-Klassen O."/>
            <person name="Kalinowski J."/>
            <person name="Goesmann A."/>
            <person name="Mussgnug J.H."/>
            <person name="Kruse O."/>
        </authorList>
    </citation>
    <scope>NUCLEOTIDE SEQUENCE [LARGE SCALE GENOMIC DNA]</scope>
    <source>
        <strain evidence="6 7">SAG 48.87</strain>
    </source>
</reference>
<dbReference type="InterPro" id="IPR031968">
    <property type="entry name" value="VASt"/>
</dbReference>
<name>A0A0D2MUQ0_9CHLO</name>
<comment type="subcellular location">
    <subcellularLocation>
        <location evidence="1">Membrane</location>
    </subcellularLocation>
</comment>
<dbReference type="PANTHER" id="PTHR47666">
    <property type="entry name" value="PROTEIN VASCULAR ASSOCIATED DEATH 1, CHLOROPLASTIC"/>
    <property type="match status" value="1"/>
</dbReference>
<evidence type="ECO:0000256" key="3">
    <source>
        <dbReference type="SAM" id="MobiDB-lite"/>
    </source>
</evidence>
<gene>
    <name evidence="6" type="ORF">MNEG_1696</name>
</gene>
<keyword evidence="7" id="KW-1185">Reference proteome</keyword>
<accession>A0A0D2MUQ0</accession>
<dbReference type="GO" id="GO:0016020">
    <property type="term" value="C:membrane"/>
    <property type="evidence" value="ECO:0007669"/>
    <property type="project" value="UniProtKB-SubCell"/>
</dbReference>
<dbReference type="AlphaFoldDB" id="A0A0D2MUQ0"/>
<dbReference type="Proteomes" id="UP000054498">
    <property type="component" value="Unassembled WGS sequence"/>
</dbReference>
<dbReference type="OrthoDB" id="2162691at2759"/>
<feature type="transmembrane region" description="Helical" evidence="4">
    <location>
        <begin position="329"/>
        <end position="348"/>
    </location>
</feature>
<protein>
    <recommendedName>
        <fullName evidence="5">VASt domain-containing protein</fullName>
    </recommendedName>
</protein>